<evidence type="ECO:0000256" key="2">
    <source>
        <dbReference type="SAM" id="Phobius"/>
    </source>
</evidence>
<accession>A0ABY4PVN8</accession>
<keyword evidence="2" id="KW-1133">Transmembrane helix</keyword>
<proteinExistence type="predicted"/>
<reference evidence="3 4" key="1">
    <citation type="submission" date="2022-05" db="EMBL/GenBank/DDBJ databases">
        <authorList>
            <person name="Zhou X."/>
            <person name="Li K."/>
            <person name="Man Y."/>
        </authorList>
    </citation>
    <scope>NUCLEOTIDE SEQUENCE [LARGE SCALE GENOMIC DNA]</scope>
    <source>
        <strain evidence="3 4">MS405</strain>
    </source>
</reference>
<dbReference type="RefSeq" id="WP_249588444.1">
    <property type="nucleotide sequence ID" value="NZ_BAAAQL010000037.1"/>
</dbReference>
<protein>
    <submittedName>
        <fullName evidence="3">Enoyl-CoA hydratase/isomerase family protein</fullName>
    </submittedName>
</protein>
<evidence type="ECO:0000313" key="3">
    <source>
        <dbReference type="EMBL" id="UQT57024.1"/>
    </source>
</evidence>
<feature type="compositionally biased region" description="Basic and acidic residues" evidence="1">
    <location>
        <begin position="100"/>
        <end position="124"/>
    </location>
</feature>
<keyword evidence="2" id="KW-0812">Transmembrane</keyword>
<name>A0ABY4PVN8_9ACTN</name>
<gene>
    <name evidence="3" type="ORF">M4V62_19015</name>
</gene>
<feature type="transmembrane region" description="Helical" evidence="2">
    <location>
        <begin position="222"/>
        <end position="243"/>
    </location>
</feature>
<dbReference type="EMBL" id="CP097289">
    <property type="protein sequence ID" value="UQT57024.1"/>
    <property type="molecule type" value="Genomic_DNA"/>
</dbReference>
<keyword evidence="4" id="KW-1185">Reference proteome</keyword>
<evidence type="ECO:0000256" key="1">
    <source>
        <dbReference type="SAM" id="MobiDB-lite"/>
    </source>
</evidence>
<feature type="region of interest" description="Disordered" evidence="1">
    <location>
        <begin position="100"/>
        <end position="132"/>
    </location>
</feature>
<feature type="transmembrane region" description="Helical" evidence="2">
    <location>
        <begin position="194"/>
        <end position="216"/>
    </location>
</feature>
<dbReference type="Proteomes" id="UP000829992">
    <property type="component" value="Chromosome"/>
</dbReference>
<keyword evidence="2" id="KW-0472">Membrane</keyword>
<organism evidence="3 4">
    <name type="scientific">Streptomyces durmitorensis</name>
    <dbReference type="NCBI Taxonomy" id="319947"/>
    <lineage>
        <taxon>Bacteria</taxon>
        <taxon>Bacillati</taxon>
        <taxon>Actinomycetota</taxon>
        <taxon>Actinomycetes</taxon>
        <taxon>Kitasatosporales</taxon>
        <taxon>Streptomycetaceae</taxon>
        <taxon>Streptomyces</taxon>
    </lineage>
</organism>
<evidence type="ECO:0000313" key="4">
    <source>
        <dbReference type="Proteomes" id="UP000829992"/>
    </source>
</evidence>
<sequence length="423" mass="44108">MAKRPAFPHIGWDPTPGDVTDTRELAKKLGGLATELGHAVRDLERIECGAWKGKTALAFTEYIGQDVTPLVRKSHESFDKASRALHKWAGELQDFQDEADRLEKSAGRKLEAREEAKPNSEESAKASGDVDGVTQQVHDLEDRYSRAAGAISKELDKAGDIAPDEPGFWDKLTKGVADAWDATGQWIKDHADMIALIGDLLSDLTAVLGLLAIITLPFPPLAAIFGTAALIASGLALAAHGVAKAAGADVSWMQIGMDAVGLMPGIGAFSKGIKVAGKTSKLARTAGLAKAGNLGKGFQATNIGKARMLISTGEQAGFVKGGIKLLPGKVVLGGMADNVYEVSHATSGLASRMGGIANQGYHAGQWLGSKGANLIPGVNINPLGAGIAMDAGLKIFPKVESIHQHVGEALFPGDQFEKSASGG</sequence>